<reference evidence="8 9" key="1">
    <citation type="submission" date="2017-03" db="EMBL/GenBank/DDBJ databases">
        <title>Genomes of endolithic fungi from Antarctica.</title>
        <authorList>
            <person name="Coleine C."/>
            <person name="Masonjones S."/>
            <person name="Stajich J.E."/>
        </authorList>
    </citation>
    <scope>NUCLEOTIDE SEQUENCE [LARGE SCALE GENOMIC DNA]</scope>
    <source>
        <strain evidence="8 9">CCFEE 6314</strain>
    </source>
</reference>
<feature type="transmembrane region" description="Helical" evidence="6">
    <location>
        <begin position="148"/>
        <end position="172"/>
    </location>
</feature>
<evidence type="ECO:0000256" key="1">
    <source>
        <dbReference type="ARBA" id="ARBA00004141"/>
    </source>
</evidence>
<feature type="transmembrane region" description="Helical" evidence="6">
    <location>
        <begin position="122"/>
        <end position="142"/>
    </location>
</feature>
<dbReference type="AlphaFoldDB" id="A0A438N9F6"/>
<keyword evidence="4 6" id="KW-1133">Transmembrane helix</keyword>
<feature type="transmembrane region" description="Helical" evidence="6">
    <location>
        <begin position="378"/>
        <end position="399"/>
    </location>
</feature>
<feature type="transmembrane region" description="Helical" evidence="6">
    <location>
        <begin position="218"/>
        <end position="239"/>
    </location>
</feature>
<dbReference type="GO" id="GO:0022857">
    <property type="term" value="F:transmembrane transporter activity"/>
    <property type="evidence" value="ECO:0007669"/>
    <property type="project" value="InterPro"/>
</dbReference>
<comment type="subcellular location">
    <subcellularLocation>
        <location evidence="1">Membrane</location>
        <topology evidence="1">Multi-pass membrane protein</topology>
    </subcellularLocation>
</comment>
<dbReference type="InterPro" id="IPR036259">
    <property type="entry name" value="MFS_trans_sf"/>
</dbReference>
<name>A0A438N9F6_EXOME</name>
<keyword evidence="2" id="KW-0813">Transport</keyword>
<dbReference type="InterPro" id="IPR011701">
    <property type="entry name" value="MFS"/>
</dbReference>
<dbReference type="SUPFAM" id="SSF103473">
    <property type="entry name" value="MFS general substrate transporter"/>
    <property type="match status" value="1"/>
</dbReference>
<evidence type="ECO:0000259" key="7">
    <source>
        <dbReference type="PROSITE" id="PS50850"/>
    </source>
</evidence>
<feature type="domain" description="Major facilitator superfamily (MFS) profile" evidence="7">
    <location>
        <begin position="55"/>
        <end position="469"/>
    </location>
</feature>
<feature type="transmembrane region" description="Helical" evidence="6">
    <location>
        <begin position="443"/>
        <end position="464"/>
    </location>
</feature>
<proteinExistence type="predicted"/>
<feature type="transmembrane region" description="Helical" evidence="6">
    <location>
        <begin position="91"/>
        <end position="110"/>
    </location>
</feature>
<dbReference type="PANTHER" id="PTHR43791:SF47">
    <property type="entry name" value="MAJOR FACILITATOR SUPERFAMILY (MFS) PROFILE DOMAIN-CONTAINING PROTEIN-RELATED"/>
    <property type="match status" value="1"/>
</dbReference>
<evidence type="ECO:0000256" key="5">
    <source>
        <dbReference type="ARBA" id="ARBA00023136"/>
    </source>
</evidence>
<feature type="transmembrane region" description="Helical" evidence="6">
    <location>
        <begin position="351"/>
        <end position="372"/>
    </location>
</feature>
<evidence type="ECO:0000313" key="8">
    <source>
        <dbReference type="EMBL" id="RVX72396.1"/>
    </source>
</evidence>
<evidence type="ECO:0000256" key="3">
    <source>
        <dbReference type="ARBA" id="ARBA00022692"/>
    </source>
</evidence>
<gene>
    <name evidence="8" type="ORF">B0A52_03584</name>
</gene>
<sequence>MAAEAPKETAISHVENKAELAAFTNDESTVKPTAAIQDWDEKEERSIVRKVDFTVLPILAVLMGLSFLDRNNISAAYIAGMDQDLELKVGARYNIALLVFFIGYALFELPSNYILRIVGARVWIPILVLLWGICCLVMGFVTNWWSLVILRAFLGVFEAGLWPGTVYLIGAWYKQYEAAKRITFCYMTGVFASGLSPIFAYALSLIRVGDGMYRQGWRWIYIIEGIVTVVVAIIAPPFMMEFPQKARMLSERQRHIAIKRLETENVSTSGNHSVKEFLGLLLDKKLIVFAFQYYVATVSVYALGYFQPLILRDGMGFNYTMSQLLSTPTYFFAIAASFAVAAISDKFRLRWPFIVAQCVVCCVGLLIVLYAGKPGVRYFGLYLGIYGAQSNLPMFLSYAQNQITNVEKKGAFAAAMITVGAVGGTTGSTIFRPRDAPTYYPGMWTTIALQIAVAIVTYFFSMWLKRQNKLADEGELEVLEDVEGFRYAP</sequence>
<feature type="transmembrane region" description="Helical" evidence="6">
    <location>
        <begin position="184"/>
        <end position="206"/>
    </location>
</feature>
<evidence type="ECO:0000256" key="4">
    <source>
        <dbReference type="ARBA" id="ARBA00022989"/>
    </source>
</evidence>
<dbReference type="FunFam" id="1.20.1250.20:FF:000013">
    <property type="entry name" value="MFS general substrate transporter"/>
    <property type="match status" value="1"/>
</dbReference>
<dbReference type="OrthoDB" id="5298304at2759"/>
<feature type="transmembrane region" description="Helical" evidence="6">
    <location>
        <begin position="51"/>
        <end position="68"/>
    </location>
</feature>
<protein>
    <recommendedName>
        <fullName evidence="7">Major facilitator superfamily (MFS) profile domain-containing protein</fullName>
    </recommendedName>
</protein>
<dbReference type="Pfam" id="PF07690">
    <property type="entry name" value="MFS_1"/>
    <property type="match status" value="1"/>
</dbReference>
<feature type="transmembrane region" description="Helical" evidence="6">
    <location>
        <begin position="286"/>
        <end position="307"/>
    </location>
</feature>
<dbReference type="InterPro" id="IPR020846">
    <property type="entry name" value="MFS_dom"/>
</dbReference>
<dbReference type="EMBL" id="NAJM01000012">
    <property type="protein sequence ID" value="RVX72396.1"/>
    <property type="molecule type" value="Genomic_DNA"/>
</dbReference>
<feature type="transmembrane region" description="Helical" evidence="6">
    <location>
        <begin position="411"/>
        <end position="431"/>
    </location>
</feature>
<dbReference type="Proteomes" id="UP000288859">
    <property type="component" value="Unassembled WGS sequence"/>
</dbReference>
<dbReference type="GO" id="GO:0016020">
    <property type="term" value="C:membrane"/>
    <property type="evidence" value="ECO:0007669"/>
    <property type="project" value="UniProtKB-SubCell"/>
</dbReference>
<dbReference type="VEuPathDB" id="FungiDB:PV10_07485"/>
<evidence type="ECO:0000256" key="2">
    <source>
        <dbReference type="ARBA" id="ARBA00022448"/>
    </source>
</evidence>
<accession>A0A438N9F6</accession>
<evidence type="ECO:0000256" key="6">
    <source>
        <dbReference type="SAM" id="Phobius"/>
    </source>
</evidence>
<dbReference type="FunFam" id="1.20.1250.20:FF:000018">
    <property type="entry name" value="MFS transporter permease"/>
    <property type="match status" value="1"/>
</dbReference>
<keyword evidence="5 6" id="KW-0472">Membrane</keyword>
<dbReference type="Gene3D" id="1.20.1250.20">
    <property type="entry name" value="MFS general substrate transporter like domains"/>
    <property type="match status" value="2"/>
</dbReference>
<comment type="caution">
    <text evidence="8">The sequence shown here is derived from an EMBL/GenBank/DDBJ whole genome shotgun (WGS) entry which is preliminary data.</text>
</comment>
<keyword evidence="3 6" id="KW-0812">Transmembrane</keyword>
<feature type="transmembrane region" description="Helical" evidence="6">
    <location>
        <begin position="327"/>
        <end position="344"/>
    </location>
</feature>
<dbReference type="PANTHER" id="PTHR43791">
    <property type="entry name" value="PERMEASE-RELATED"/>
    <property type="match status" value="1"/>
</dbReference>
<organism evidence="8 9">
    <name type="scientific">Exophiala mesophila</name>
    <name type="common">Black yeast-like fungus</name>
    <dbReference type="NCBI Taxonomy" id="212818"/>
    <lineage>
        <taxon>Eukaryota</taxon>
        <taxon>Fungi</taxon>
        <taxon>Dikarya</taxon>
        <taxon>Ascomycota</taxon>
        <taxon>Pezizomycotina</taxon>
        <taxon>Eurotiomycetes</taxon>
        <taxon>Chaetothyriomycetidae</taxon>
        <taxon>Chaetothyriales</taxon>
        <taxon>Herpotrichiellaceae</taxon>
        <taxon>Exophiala</taxon>
    </lineage>
</organism>
<dbReference type="PROSITE" id="PS50850">
    <property type="entry name" value="MFS"/>
    <property type="match status" value="1"/>
</dbReference>
<evidence type="ECO:0000313" key="9">
    <source>
        <dbReference type="Proteomes" id="UP000288859"/>
    </source>
</evidence>